<dbReference type="Gene3D" id="1.10.510.10">
    <property type="entry name" value="Transferase(Phosphotransferase) domain 1"/>
    <property type="match status" value="1"/>
</dbReference>
<organism evidence="3 4">
    <name type="scientific">Vicia faba</name>
    <name type="common">Broad bean</name>
    <name type="synonym">Faba vulgaris</name>
    <dbReference type="NCBI Taxonomy" id="3906"/>
    <lineage>
        <taxon>Eukaryota</taxon>
        <taxon>Viridiplantae</taxon>
        <taxon>Streptophyta</taxon>
        <taxon>Embryophyta</taxon>
        <taxon>Tracheophyta</taxon>
        <taxon>Spermatophyta</taxon>
        <taxon>Magnoliopsida</taxon>
        <taxon>eudicotyledons</taxon>
        <taxon>Gunneridae</taxon>
        <taxon>Pentapetalae</taxon>
        <taxon>rosids</taxon>
        <taxon>fabids</taxon>
        <taxon>Fabales</taxon>
        <taxon>Fabaceae</taxon>
        <taxon>Papilionoideae</taxon>
        <taxon>50 kb inversion clade</taxon>
        <taxon>NPAAA clade</taxon>
        <taxon>Hologalegina</taxon>
        <taxon>IRL clade</taxon>
        <taxon>Fabeae</taxon>
        <taxon>Vicia</taxon>
    </lineage>
</organism>
<evidence type="ECO:0000256" key="1">
    <source>
        <dbReference type="SAM" id="MobiDB-lite"/>
    </source>
</evidence>
<evidence type="ECO:0000259" key="2">
    <source>
        <dbReference type="PROSITE" id="PS50011"/>
    </source>
</evidence>
<dbReference type="PANTHER" id="PTHR46562:SF1">
    <property type="entry name" value="SERINE_THREONINE-PROTEIN KINASE ULK4"/>
    <property type="match status" value="1"/>
</dbReference>
<dbReference type="EMBL" id="OX451735">
    <property type="protein sequence ID" value="CAI8594736.1"/>
    <property type="molecule type" value="Genomic_DNA"/>
</dbReference>
<dbReference type="Pfam" id="PF00069">
    <property type="entry name" value="Pkinase"/>
    <property type="match status" value="1"/>
</dbReference>
<dbReference type="GO" id="GO:0004672">
    <property type="term" value="F:protein kinase activity"/>
    <property type="evidence" value="ECO:0007669"/>
    <property type="project" value="InterPro"/>
</dbReference>
<feature type="region of interest" description="Disordered" evidence="1">
    <location>
        <begin position="302"/>
        <end position="356"/>
    </location>
</feature>
<dbReference type="InterPro" id="IPR044591">
    <property type="entry name" value="RUK"/>
</dbReference>
<dbReference type="PROSITE" id="PS00108">
    <property type="entry name" value="PROTEIN_KINASE_ST"/>
    <property type="match status" value="1"/>
</dbReference>
<sequence length="441" mass="50071">MNQYHIYEAIGRGRYCTVYKGRKKKTIEYFAIKSVDKSQKNKVLQEVRILHTLDHQNVLKFYSCVNSQEDLNIQNDKRFLAKSWDNLEELPDDHGDDIEEEIEDPKADFISADYEDEFQDIQLPEESVNELACDLVRALQYLHSNGIIYCDLKPSNILLDENGRTKLCDFGLARKLKEISKVPSSSLPQAKRGTPSYMAPELFEDGGVHSYASDFWALDPTPPLPGNPSRPFVNLINSLLVKDPAERIQWPELCGHALFALGRKADALMVWEQGFELAQHQSADLKQLLELEELLVKEKQGRESNKCDGQVNGSPDVIDNLRYNSESCNDSSDNSESCDKVFTNSGESSDSNDAPEILKKPSFKFTFPSEKSSEARKNKKFFVARISKTKSISVDFRLSRGIAEINEGKYAHAISIFDQENKKQLFCLISDCIYEFNAFGS</sequence>
<dbReference type="InterPro" id="IPR008271">
    <property type="entry name" value="Ser/Thr_kinase_AS"/>
</dbReference>
<dbReference type="PROSITE" id="PS50011">
    <property type="entry name" value="PROTEIN_KINASE_DOM"/>
    <property type="match status" value="1"/>
</dbReference>
<dbReference type="InterPro" id="IPR011009">
    <property type="entry name" value="Kinase-like_dom_sf"/>
</dbReference>
<gene>
    <name evidence="3" type="ORF">VFH_I155760</name>
</gene>
<feature type="domain" description="Protein kinase" evidence="2">
    <location>
        <begin position="4"/>
        <end position="259"/>
    </location>
</feature>
<reference evidence="3 4" key="1">
    <citation type="submission" date="2023-01" db="EMBL/GenBank/DDBJ databases">
        <authorList>
            <person name="Kreplak J."/>
        </authorList>
    </citation>
    <scope>NUCLEOTIDE SEQUENCE [LARGE SCALE GENOMIC DNA]</scope>
</reference>
<dbReference type="Proteomes" id="UP001157006">
    <property type="component" value="Chromosome 1S"/>
</dbReference>
<dbReference type="SUPFAM" id="SSF56112">
    <property type="entry name" value="Protein kinase-like (PK-like)"/>
    <property type="match status" value="1"/>
</dbReference>
<evidence type="ECO:0000313" key="3">
    <source>
        <dbReference type="EMBL" id="CAI8594736.1"/>
    </source>
</evidence>
<dbReference type="GO" id="GO:0008017">
    <property type="term" value="F:microtubule binding"/>
    <property type="evidence" value="ECO:0007669"/>
    <property type="project" value="InterPro"/>
</dbReference>
<keyword evidence="4" id="KW-1185">Reference proteome</keyword>
<dbReference type="Gene3D" id="3.30.200.20">
    <property type="entry name" value="Phosphorylase Kinase, domain 1"/>
    <property type="match status" value="1"/>
</dbReference>
<dbReference type="PANTHER" id="PTHR46562">
    <property type="entry name" value="SERINE/THREONINE-KINASE ULK4-LIKE PROTEIN-RELATED"/>
    <property type="match status" value="1"/>
</dbReference>
<dbReference type="InterPro" id="IPR000719">
    <property type="entry name" value="Prot_kinase_dom"/>
</dbReference>
<feature type="compositionally biased region" description="Polar residues" evidence="1">
    <location>
        <begin position="342"/>
        <end position="352"/>
    </location>
</feature>
<feature type="compositionally biased region" description="Low complexity" evidence="1">
    <location>
        <begin position="324"/>
        <end position="335"/>
    </location>
</feature>
<name>A0AAV0ZA40_VICFA</name>
<protein>
    <recommendedName>
        <fullName evidence="2">Protein kinase domain-containing protein</fullName>
    </recommendedName>
</protein>
<accession>A0AAV0ZA40</accession>
<evidence type="ECO:0000313" key="4">
    <source>
        <dbReference type="Proteomes" id="UP001157006"/>
    </source>
</evidence>
<dbReference type="AlphaFoldDB" id="A0AAV0ZA40"/>
<dbReference type="SMART" id="SM00220">
    <property type="entry name" value="S_TKc"/>
    <property type="match status" value="1"/>
</dbReference>
<dbReference type="GO" id="GO:0005524">
    <property type="term" value="F:ATP binding"/>
    <property type="evidence" value="ECO:0007669"/>
    <property type="project" value="InterPro"/>
</dbReference>
<proteinExistence type="predicted"/>
<dbReference type="GO" id="GO:0000914">
    <property type="term" value="P:phragmoplast assembly"/>
    <property type="evidence" value="ECO:0007669"/>
    <property type="project" value="InterPro"/>
</dbReference>